<dbReference type="Proteomes" id="UP000054359">
    <property type="component" value="Unassembled WGS sequence"/>
</dbReference>
<dbReference type="OrthoDB" id="10599693at2759"/>
<feature type="non-terminal residue" evidence="1">
    <location>
        <position position="83"/>
    </location>
</feature>
<name>A0A087T1C4_STEMI</name>
<evidence type="ECO:0000313" key="1">
    <source>
        <dbReference type="EMBL" id="KFM58913.1"/>
    </source>
</evidence>
<evidence type="ECO:0000313" key="2">
    <source>
        <dbReference type="Proteomes" id="UP000054359"/>
    </source>
</evidence>
<gene>
    <name evidence="1" type="ORF">X975_23235</name>
</gene>
<reference evidence="1 2" key="1">
    <citation type="submission" date="2013-11" db="EMBL/GenBank/DDBJ databases">
        <title>Genome sequencing of Stegodyphus mimosarum.</title>
        <authorList>
            <person name="Bechsgaard J."/>
        </authorList>
    </citation>
    <scope>NUCLEOTIDE SEQUENCE [LARGE SCALE GENOMIC DNA]</scope>
</reference>
<sequence length="83" mass="8962">MRTGTGLSSSGAKKFRLSIRWSTTAELSNRHFSCRAVSSSIRVAGGGKCEDTAPPRASQRFSMELRSGEYAGHAMRAIPSLSR</sequence>
<dbReference type="EMBL" id="KK112939">
    <property type="protein sequence ID" value="KFM58913.1"/>
    <property type="molecule type" value="Genomic_DNA"/>
</dbReference>
<organism evidence="1 2">
    <name type="scientific">Stegodyphus mimosarum</name>
    <name type="common">African social velvet spider</name>
    <dbReference type="NCBI Taxonomy" id="407821"/>
    <lineage>
        <taxon>Eukaryota</taxon>
        <taxon>Metazoa</taxon>
        <taxon>Ecdysozoa</taxon>
        <taxon>Arthropoda</taxon>
        <taxon>Chelicerata</taxon>
        <taxon>Arachnida</taxon>
        <taxon>Araneae</taxon>
        <taxon>Araneomorphae</taxon>
        <taxon>Entelegynae</taxon>
        <taxon>Eresoidea</taxon>
        <taxon>Eresidae</taxon>
        <taxon>Stegodyphus</taxon>
    </lineage>
</organism>
<proteinExistence type="predicted"/>
<dbReference type="AlphaFoldDB" id="A0A087T1C4"/>
<keyword evidence="2" id="KW-1185">Reference proteome</keyword>
<accession>A0A087T1C4</accession>
<protein>
    <submittedName>
        <fullName evidence="1">Uncharacterized protein</fullName>
    </submittedName>
</protein>